<accession>A0A6I4VUT3</accession>
<evidence type="ECO:0000313" key="2">
    <source>
        <dbReference type="Proteomes" id="UP000430692"/>
    </source>
</evidence>
<protein>
    <submittedName>
        <fullName evidence="1">Uncharacterized protein</fullName>
    </submittedName>
</protein>
<name>A0A6I4VUT3_9BACL</name>
<dbReference type="EMBL" id="WUUL01000007">
    <property type="protein sequence ID" value="MXQ54278.1"/>
    <property type="molecule type" value="Genomic_DNA"/>
</dbReference>
<reference evidence="1 2" key="1">
    <citation type="submission" date="2019-12" db="EMBL/GenBank/DDBJ databases">
        <title>Whole-genome analyses of novel actinobacteria.</title>
        <authorList>
            <person name="Sahin N."/>
            <person name="Saygin H."/>
        </authorList>
    </citation>
    <scope>NUCLEOTIDE SEQUENCE [LARGE SCALE GENOMIC DNA]</scope>
    <source>
        <strain evidence="1 2">KC615</strain>
    </source>
</reference>
<sequence>MDADEALELLTSIARGEATETVVTPSGEKETKEADINQRIKAIDSLMKRFNEVGIERAQSIMNDGQFFLVETDKFDHYGLSRRRNKYYTHLE</sequence>
<proteinExistence type="predicted"/>
<comment type="caution">
    <text evidence="1">The sequence shown here is derived from an EMBL/GenBank/DDBJ whole genome shotgun (WGS) entry which is preliminary data.</text>
</comment>
<organism evidence="1 2">
    <name type="scientific">Shimazuella alba</name>
    <dbReference type="NCBI Taxonomy" id="2690964"/>
    <lineage>
        <taxon>Bacteria</taxon>
        <taxon>Bacillati</taxon>
        <taxon>Bacillota</taxon>
        <taxon>Bacilli</taxon>
        <taxon>Bacillales</taxon>
        <taxon>Thermoactinomycetaceae</taxon>
        <taxon>Shimazuella</taxon>
    </lineage>
</organism>
<dbReference type="Proteomes" id="UP000430692">
    <property type="component" value="Unassembled WGS sequence"/>
</dbReference>
<keyword evidence="2" id="KW-1185">Reference proteome</keyword>
<evidence type="ECO:0000313" key="1">
    <source>
        <dbReference type="EMBL" id="MXQ54278.1"/>
    </source>
</evidence>
<dbReference type="RefSeq" id="WP_160801641.1">
    <property type="nucleotide sequence ID" value="NZ_WUUL01000007.1"/>
</dbReference>
<gene>
    <name evidence="1" type="ORF">GSM42_11250</name>
</gene>
<dbReference type="AlphaFoldDB" id="A0A6I4VUT3"/>
<dbReference type="Gene3D" id="6.10.140.2160">
    <property type="match status" value="1"/>
</dbReference>